<feature type="transmembrane region" description="Helical" evidence="5">
    <location>
        <begin position="140"/>
        <end position="157"/>
    </location>
</feature>
<dbReference type="RefSeq" id="WP_344026559.1">
    <property type="nucleotide sequence ID" value="NZ_BAAABX010000048.1"/>
</dbReference>
<protein>
    <recommendedName>
        <fullName evidence="6">Integral membrane bound transporter domain-containing protein</fullName>
    </recommendedName>
</protein>
<keyword evidence="4 5" id="KW-0472">Membrane</keyword>
<feature type="transmembrane region" description="Helical" evidence="5">
    <location>
        <begin position="254"/>
        <end position="270"/>
    </location>
</feature>
<evidence type="ECO:0000313" key="7">
    <source>
        <dbReference type="EMBL" id="GAA0415874.1"/>
    </source>
</evidence>
<evidence type="ECO:0000313" key="8">
    <source>
        <dbReference type="Proteomes" id="UP001500879"/>
    </source>
</evidence>
<evidence type="ECO:0000256" key="2">
    <source>
        <dbReference type="ARBA" id="ARBA00022692"/>
    </source>
</evidence>
<dbReference type="InterPro" id="IPR049453">
    <property type="entry name" value="Memb_transporter_dom"/>
</dbReference>
<feature type="domain" description="Integral membrane bound transporter" evidence="6">
    <location>
        <begin position="205"/>
        <end position="318"/>
    </location>
</feature>
<keyword evidence="3 5" id="KW-1133">Transmembrane helix</keyword>
<gene>
    <name evidence="7" type="ORF">GCM10010357_41540</name>
</gene>
<evidence type="ECO:0000256" key="5">
    <source>
        <dbReference type="SAM" id="Phobius"/>
    </source>
</evidence>
<evidence type="ECO:0000256" key="3">
    <source>
        <dbReference type="ARBA" id="ARBA00022989"/>
    </source>
</evidence>
<reference evidence="7 8" key="1">
    <citation type="journal article" date="2019" name="Int. J. Syst. Evol. Microbiol.">
        <title>The Global Catalogue of Microorganisms (GCM) 10K type strain sequencing project: providing services to taxonomists for standard genome sequencing and annotation.</title>
        <authorList>
            <consortium name="The Broad Institute Genomics Platform"/>
            <consortium name="The Broad Institute Genome Sequencing Center for Infectious Disease"/>
            <person name="Wu L."/>
            <person name="Ma J."/>
        </authorList>
    </citation>
    <scope>NUCLEOTIDE SEQUENCE [LARGE SCALE GENOMIC DNA]</scope>
    <source>
        <strain evidence="7 8">JCM 4788</strain>
    </source>
</reference>
<evidence type="ECO:0000256" key="1">
    <source>
        <dbReference type="ARBA" id="ARBA00004141"/>
    </source>
</evidence>
<keyword evidence="2 5" id="KW-0812">Transmembrane</keyword>
<evidence type="ECO:0000256" key="4">
    <source>
        <dbReference type="ARBA" id="ARBA00023136"/>
    </source>
</evidence>
<dbReference type="EMBL" id="BAAABX010000048">
    <property type="protein sequence ID" value="GAA0415874.1"/>
    <property type="molecule type" value="Genomic_DNA"/>
</dbReference>
<feature type="transmembrane region" description="Helical" evidence="5">
    <location>
        <begin position="186"/>
        <end position="209"/>
    </location>
</feature>
<accession>A0ABN0YWL0</accession>
<evidence type="ECO:0000259" key="6">
    <source>
        <dbReference type="Pfam" id="PF13515"/>
    </source>
</evidence>
<comment type="subcellular location">
    <subcellularLocation>
        <location evidence="1">Membrane</location>
        <topology evidence="1">Multi-pass membrane protein</topology>
    </subcellularLocation>
</comment>
<name>A0ABN0YWL0_9ACTN</name>
<dbReference type="Pfam" id="PF13515">
    <property type="entry name" value="FUSC_2"/>
    <property type="match status" value="1"/>
</dbReference>
<sequence>MTAPARTAARALRDLLRPQGPPRYADGAAAGLALAVPLVVGTLSGRPGTGAAVALPAVLLAMPLPAGAGPRGRARCLAVRTAWTTAAGAYTTLAGHGMPALALGVAATAFAGAMLPGVGATAPLAVLLTGITGDELEQTVPGLLQLVGCLWTAALLLPRRHRDGEDGAAPPHLSPRTVRLRHGARLALLTGGAVAVTGVSGTLWGQGHWLVTALLLTLRPTPEETRTKFAQRIVGNTAGGVVTALLLLAHPGPYAVAAVVGVSGALAYAFRPANYTYWALASPVLLLLLSDYGEPLPWWAATVRAGLNALGGCVALLATRWLWPGSGTRAGDGPGEGTP</sequence>
<proteinExistence type="predicted"/>
<organism evidence="7 8">
    <name type="scientific">Streptomyces luteireticuli</name>
    <dbReference type="NCBI Taxonomy" id="173858"/>
    <lineage>
        <taxon>Bacteria</taxon>
        <taxon>Bacillati</taxon>
        <taxon>Actinomycetota</taxon>
        <taxon>Actinomycetes</taxon>
        <taxon>Kitasatosporales</taxon>
        <taxon>Streptomycetaceae</taxon>
        <taxon>Streptomyces</taxon>
    </lineage>
</organism>
<keyword evidence="8" id="KW-1185">Reference proteome</keyword>
<dbReference type="Proteomes" id="UP001500879">
    <property type="component" value="Unassembled WGS sequence"/>
</dbReference>
<feature type="transmembrane region" description="Helical" evidence="5">
    <location>
        <begin position="100"/>
        <end position="128"/>
    </location>
</feature>
<comment type="caution">
    <text evidence="7">The sequence shown here is derived from an EMBL/GenBank/DDBJ whole genome shotgun (WGS) entry which is preliminary data.</text>
</comment>